<keyword evidence="13" id="KW-0175">Coiled coil</keyword>
<dbReference type="PROSITE" id="PS50109">
    <property type="entry name" value="HIS_KIN"/>
    <property type="match status" value="1"/>
</dbReference>
<dbReference type="SUPFAM" id="SSF47384">
    <property type="entry name" value="Homodimeric domain of signal transducing histidine kinase"/>
    <property type="match status" value="1"/>
</dbReference>
<reference evidence="16 17" key="1">
    <citation type="submission" date="2019-04" db="EMBL/GenBank/DDBJ databases">
        <authorList>
            <person name="Li Y."/>
            <person name="Wang J."/>
        </authorList>
    </citation>
    <scope>NUCLEOTIDE SEQUENCE [LARGE SCALE GENOMIC DNA]</scope>
    <source>
        <strain evidence="16 17">DSM 14668</strain>
    </source>
</reference>
<dbReference type="SMART" id="SM00387">
    <property type="entry name" value="HATPase_c"/>
    <property type="match status" value="1"/>
</dbReference>
<dbReference type="Gene3D" id="3.30.450.20">
    <property type="entry name" value="PAS domain"/>
    <property type="match status" value="5"/>
</dbReference>
<keyword evidence="7" id="KW-0547">Nucleotide-binding</keyword>
<dbReference type="Proteomes" id="UP000309215">
    <property type="component" value="Unassembled WGS sequence"/>
</dbReference>
<dbReference type="InterPro" id="IPR035965">
    <property type="entry name" value="PAS-like_dom_sf"/>
</dbReference>
<keyword evidence="9" id="KW-0067">ATP-binding</keyword>
<dbReference type="PANTHER" id="PTHR42878:SF7">
    <property type="entry name" value="SENSOR HISTIDINE KINASE GLRK"/>
    <property type="match status" value="1"/>
</dbReference>
<evidence type="ECO:0000256" key="13">
    <source>
        <dbReference type="SAM" id="Coils"/>
    </source>
</evidence>
<dbReference type="GO" id="GO:0000156">
    <property type="term" value="F:phosphorelay response regulator activity"/>
    <property type="evidence" value="ECO:0007669"/>
    <property type="project" value="TreeGrafter"/>
</dbReference>
<dbReference type="CDD" id="cd00075">
    <property type="entry name" value="HATPase"/>
    <property type="match status" value="1"/>
</dbReference>
<dbReference type="InterPro" id="IPR004358">
    <property type="entry name" value="Sig_transdc_His_kin-like_C"/>
</dbReference>
<dbReference type="Pfam" id="PF08448">
    <property type="entry name" value="PAS_4"/>
    <property type="match status" value="5"/>
</dbReference>
<evidence type="ECO:0000256" key="2">
    <source>
        <dbReference type="ARBA" id="ARBA00004141"/>
    </source>
</evidence>
<evidence type="ECO:0000259" key="14">
    <source>
        <dbReference type="PROSITE" id="PS50109"/>
    </source>
</evidence>
<dbReference type="NCBIfam" id="TIGR00229">
    <property type="entry name" value="sensory_box"/>
    <property type="match status" value="3"/>
</dbReference>
<dbReference type="SUPFAM" id="SSF55785">
    <property type="entry name" value="PYP-like sensor domain (PAS domain)"/>
    <property type="match status" value="5"/>
</dbReference>
<evidence type="ECO:0000256" key="12">
    <source>
        <dbReference type="ARBA" id="ARBA00023136"/>
    </source>
</evidence>
<dbReference type="InterPro" id="IPR036890">
    <property type="entry name" value="HATPase_C_sf"/>
</dbReference>
<dbReference type="FunFam" id="3.30.565.10:FF:000006">
    <property type="entry name" value="Sensor histidine kinase WalK"/>
    <property type="match status" value="1"/>
</dbReference>
<dbReference type="Gene3D" id="3.30.565.10">
    <property type="entry name" value="Histidine kinase-like ATPase, C-terminal domain"/>
    <property type="match status" value="1"/>
</dbReference>
<evidence type="ECO:0000256" key="9">
    <source>
        <dbReference type="ARBA" id="ARBA00022840"/>
    </source>
</evidence>
<dbReference type="PRINTS" id="PR00344">
    <property type="entry name" value="BCTRLSENSOR"/>
</dbReference>
<dbReference type="InterPro" id="IPR003594">
    <property type="entry name" value="HATPase_dom"/>
</dbReference>
<evidence type="ECO:0000313" key="17">
    <source>
        <dbReference type="Proteomes" id="UP000309215"/>
    </source>
</evidence>
<comment type="subcellular location">
    <subcellularLocation>
        <location evidence="2">Membrane</location>
        <topology evidence="2">Multi-pass membrane protein</topology>
    </subcellularLocation>
</comment>
<evidence type="ECO:0000256" key="5">
    <source>
        <dbReference type="ARBA" id="ARBA00022679"/>
    </source>
</evidence>
<keyword evidence="17" id="KW-1185">Reference proteome</keyword>
<feature type="domain" description="PAC" evidence="15">
    <location>
        <begin position="83"/>
        <end position="138"/>
    </location>
</feature>
<evidence type="ECO:0000259" key="15">
    <source>
        <dbReference type="PROSITE" id="PS50113"/>
    </source>
</evidence>
<dbReference type="InterPro" id="IPR003661">
    <property type="entry name" value="HisK_dim/P_dom"/>
</dbReference>
<keyword evidence="4" id="KW-0597">Phosphoprotein</keyword>
<dbReference type="OrthoDB" id="5342753at2"/>
<dbReference type="Pfam" id="PF02518">
    <property type="entry name" value="HATPase_c"/>
    <property type="match status" value="1"/>
</dbReference>
<dbReference type="GO" id="GO:0000155">
    <property type="term" value="F:phosphorelay sensor kinase activity"/>
    <property type="evidence" value="ECO:0007669"/>
    <property type="project" value="InterPro"/>
</dbReference>
<keyword evidence="6" id="KW-0812">Transmembrane</keyword>
<sequence length="889" mass="99087">MPRSIEHLSSLGATLAPIADGVLVVDAACRVAFAEDPLRALVRRPLQAGEDIRLVIAEATVRRKDGRILAWGETPLVRALEGASVVDEILSFDVPGAADRLIAVTASPIRDDAGAIVGAYALLRDVTARVRAEDTLRESEVRFRHLVDALPDIVFYQDLDLRYTEVYNLCPPLRRQDLIDRTDFEVFPRASAEELTAIKKEVLATGKGVQRESWLPIGDERRCFDAFYAPQRDAEGRIVGIAAFARDVTERKKMEDALWRKTKELEAVFSALPDLYFRFDAAGTYLDCRAGRLADLYVPRDEILGQRVGEVLPPEVARRCEAAIHEVLTTRVPFTLEYELTWDERTLFFEARMLPLLDDQVVAVVRNVTAERQAAVERERLLTRIETERGLLEAVLRQMPSGVNIVDAKGRFLLTNEQSARIAGAPQQASTLAECEGAAFFHEGNQCSVEEFPLTRALRGETIRDEEYTYVRSPDERVEVSMSVAPVVDREGRIVAAVGVFSDITERKRMEHALATARAEAERKAAELRALLRSMAEAVLVMDGHGHVILQNQASRALSGVLVSHVREALTHMRLLSPGGALLPWEEYPSQRLLRGETITDVEYVIELQDGSRRHNLVSTSAVQDGEGPISLGVVVARDITELRRLEKAREDVLHAISHDLRQPITVMMSAAQMLRRMLSRARMDHEVSVVDRVVGSARRMASMIDDLVDSARLDSGQLLLHTETFDFLPLIQDIVSRAWTTQDQARLRLERPPEELPPVILDAARFERILVNLVSNALKYSPPEEIVTIGIEAKDVEIVIAVRDRGCGVPAEELPHLFERYYRARTGTKVEGLGLGLFIARQLVEAHGGRIWVESEIGRGSTFAFTLPLAQEGREGGPSAPILRDQDA</sequence>
<dbReference type="InterPro" id="IPR005467">
    <property type="entry name" value="His_kinase_dom"/>
</dbReference>
<dbReference type="GO" id="GO:0016020">
    <property type="term" value="C:membrane"/>
    <property type="evidence" value="ECO:0007669"/>
    <property type="project" value="UniProtKB-SubCell"/>
</dbReference>
<keyword evidence="8" id="KW-0418">Kinase</keyword>
<dbReference type="InterPro" id="IPR013656">
    <property type="entry name" value="PAS_4"/>
</dbReference>
<dbReference type="InterPro" id="IPR000700">
    <property type="entry name" value="PAS-assoc_C"/>
</dbReference>
<dbReference type="SMART" id="SM00086">
    <property type="entry name" value="PAC"/>
    <property type="match status" value="3"/>
</dbReference>
<feature type="domain" description="PAC" evidence="15">
    <location>
        <begin position="209"/>
        <end position="260"/>
    </location>
</feature>
<keyword evidence="5" id="KW-0808">Transferase</keyword>
<dbReference type="InterPro" id="IPR001610">
    <property type="entry name" value="PAC"/>
</dbReference>
<evidence type="ECO:0000256" key="8">
    <source>
        <dbReference type="ARBA" id="ARBA00022777"/>
    </source>
</evidence>
<dbReference type="GO" id="GO:0030295">
    <property type="term" value="F:protein kinase activator activity"/>
    <property type="evidence" value="ECO:0007669"/>
    <property type="project" value="TreeGrafter"/>
</dbReference>
<keyword evidence="12" id="KW-0472">Membrane</keyword>
<name>A0A4U1J9I6_9BACT</name>
<feature type="domain" description="PAC" evidence="15">
    <location>
        <begin position="600"/>
        <end position="652"/>
    </location>
</feature>
<dbReference type="GO" id="GO:0007234">
    <property type="term" value="P:osmosensory signaling via phosphorelay pathway"/>
    <property type="evidence" value="ECO:0007669"/>
    <property type="project" value="TreeGrafter"/>
</dbReference>
<feature type="coiled-coil region" evidence="13">
    <location>
        <begin position="507"/>
        <end position="538"/>
    </location>
</feature>
<dbReference type="RefSeq" id="WP_136931141.1">
    <property type="nucleotide sequence ID" value="NZ_SSMQ01000023.1"/>
</dbReference>
<evidence type="ECO:0000256" key="4">
    <source>
        <dbReference type="ARBA" id="ARBA00022553"/>
    </source>
</evidence>
<evidence type="ECO:0000256" key="1">
    <source>
        <dbReference type="ARBA" id="ARBA00000085"/>
    </source>
</evidence>
<dbReference type="InterPro" id="IPR000014">
    <property type="entry name" value="PAS"/>
</dbReference>
<accession>A0A4U1J9I6</accession>
<keyword evidence="10" id="KW-1133">Transmembrane helix</keyword>
<feature type="domain" description="PAC" evidence="15">
    <location>
        <begin position="464"/>
        <end position="516"/>
    </location>
</feature>
<dbReference type="EC" id="2.7.13.3" evidence="3"/>
<evidence type="ECO:0000313" key="16">
    <source>
        <dbReference type="EMBL" id="TKD05071.1"/>
    </source>
</evidence>
<evidence type="ECO:0000256" key="6">
    <source>
        <dbReference type="ARBA" id="ARBA00022692"/>
    </source>
</evidence>
<dbReference type="SMART" id="SM00091">
    <property type="entry name" value="PAS"/>
    <property type="match status" value="4"/>
</dbReference>
<dbReference type="EMBL" id="SSMQ01000023">
    <property type="protein sequence ID" value="TKD05071.1"/>
    <property type="molecule type" value="Genomic_DNA"/>
</dbReference>
<comment type="caution">
    <text evidence="16">The sequence shown here is derived from an EMBL/GenBank/DDBJ whole genome shotgun (WGS) entry which is preliminary data.</text>
</comment>
<feature type="domain" description="Histidine kinase" evidence="14">
    <location>
        <begin position="656"/>
        <end position="872"/>
    </location>
</feature>
<dbReference type="InterPro" id="IPR036097">
    <property type="entry name" value="HisK_dim/P_sf"/>
</dbReference>
<evidence type="ECO:0000256" key="3">
    <source>
        <dbReference type="ARBA" id="ARBA00012438"/>
    </source>
</evidence>
<evidence type="ECO:0000256" key="11">
    <source>
        <dbReference type="ARBA" id="ARBA00023012"/>
    </source>
</evidence>
<dbReference type="Gene3D" id="1.10.287.130">
    <property type="match status" value="1"/>
</dbReference>
<proteinExistence type="predicted"/>
<evidence type="ECO:0000256" key="7">
    <source>
        <dbReference type="ARBA" id="ARBA00022741"/>
    </source>
</evidence>
<organism evidence="16 17">
    <name type="scientific">Polyangium fumosum</name>
    <dbReference type="NCBI Taxonomy" id="889272"/>
    <lineage>
        <taxon>Bacteria</taxon>
        <taxon>Pseudomonadati</taxon>
        <taxon>Myxococcota</taxon>
        <taxon>Polyangia</taxon>
        <taxon>Polyangiales</taxon>
        <taxon>Polyangiaceae</taxon>
        <taxon>Polyangium</taxon>
    </lineage>
</organism>
<evidence type="ECO:0000256" key="10">
    <source>
        <dbReference type="ARBA" id="ARBA00022989"/>
    </source>
</evidence>
<comment type="catalytic activity">
    <reaction evidence="1">
        <text>ATP + protein L-histidine = ADP + protein N-phospho-L-histidine.</text>
        <dbReference type="EC" id="2.7.13.3"/>
    </reaction>
</comment>
<keyword evidence="11" id="KW-0902">Two-component regulatory system</keyword>
<dbReference type="GO" id="GO:0005524">
    <property type="term" value="F:ATP binding"/>
    <property type="evidence" value="ECO:0007669"/>
    <property type="project" value="UniProtKB-KW"/>
</dbReference>
<dbReference type="AlphaFoldDB" id="A0A4U1J9I6"/>
<dbReference type="Pfam" id="PF00512">
    <property type="entry name" value="HisKA"/>
    <property type="match status" value="1"/>
</dbReference>
<dbReference type="CDD" id="cd00130">
    <property type="entry name" value="PAS"/>
    <property type="match status" value="1"/>
</dbReference>
<dbReference type="CDD" id="cd00082">
    <property type="entry name" value="HisKA"/>
    <property type="match status" value="1"/>
</dbReference>
<dbReference type="SUPFAM" id="SSF55874">
    <property type="entry name" value="ATPase domain of HSP90 chaperone/DNA topoisomerase II/histidine kinase"/>
    <property type="match status" value="1"/>
</dbReference>
<gene>
    <name evidence="16" type="ORF">E8A74_22675</name>
</gene>
<dbReference type="SMART" id="SM00388">
    <property type="entry name" value="HisKA"/>
    <property type="match status" value="1"/>
</dbReference>
<dbReference type="InterPro" id="IPR050351">
    <property type="entry name" value="BphY/WalK/GraS-like"/>
</dbReference>
<dbReference type="PANTHER" id="PTHR42878">
    <property type="entry name" value="TWO-COMPONENT HISTIDINE KINASE"/>
    <property type="match status" value="1"/>
</dbReference>
<dbReference type="PROSITE" id="PS50113">
    <property type="entry name" value="PAC"/>
    <property type="match status" value="4"/>
</dbReference>
<protein>
    <recommendedName>
        <fullName evidence="3">histidine kinase</fullName>
        <ecNumber evidence="3">2.7.13.3</ecNumber>
    </recommendedName>
</protein>